<evidence type="ECO:0000259" key="2">
    <source>
        <dbReference type="Pfam" id="PF00534"/>
    </source>
</evidence>
<dbReference type="RefSeq" id="WP_231317627.1">
    <property type="nucleotide sequence ID" value="NZ_CP088156.1"/>
</dbReference>
<keyword evidence="4" id="KW-0328">Glycosyltransferase</keyword>
<dbReference type="Pfam" id="PF00534">
    <property type="entry name" value="Glycos_transf_1"/>
    <property type="match status" value="1"/>
</dbReference>
<feature type="domain" description="Glycosyltransferase subfamily 4-like N-terminal" evidence="3">
    <location>
        <begin position="23"/>
        <end position="163"/>
    </location>
</feature>
<gene>
    <name evidence="4" type="ORF">LQG66_21220</name>
</gene>
<evidence type="ECO:0000313" key="5">
    <source>
        <dbReference type="Proteomes" id="UP001431010"/>
    </source>
</evidence>
<feature type="domain" description="Glycosyl transferase family 1" evidence="2">
    <location>
        <begin position="194"/>
        <end position="333"/>
    </location>
</feature>
<proteinExistence type="predicted"/>
<dbReference type="SUPFAM" id="SSF53756">
    <property type="entry name" value="UDP-Glycosyltransferase/glycogen phosphorylase"/>
    <property type="match status" value="1"/>
</dbReference>
<protein>
    <submittedName>
        <fullName evidence="4">Glycosyltransferase</fullName>
        <ecNumber evidence="4">2.4.-.-</ecNumber>
    </submittedName>
</protein>
<dbReference type="InterPro" id="IPR001296">
    <property type="entry name" value="Glyco_trans_1"/>
</dbReference>
<dbReference type="InterPro" id="IPR028098">
    <property type="entry name" value="Glyco_trans_4-like_N"/>
</dbReference>
<evidence type="ECO:0000256" key="1">
    <source>
        <dbReference type="ARBA" id="ARBA00022679"/>
    </source>
</evidence>
<keyword evidence="5" id="KW-1185">Reference proteome</keyword>
<dbReference type="GO" id="GO:0016757">
    <property type="term" value="F:glycosyltransferase activity"/>
    <property type="evidence" value="ECO:0007669"/>
    <property type="project" value="UniProtKB-KW"/>
</dbReference>
<dbReference type="PANTHER" id="PTHR46401:SF2">
    <property type="entry name" value="GLYCOSYLTRANSFERASE WBBK-RELATED"/>
    <property type="match status" value="1"/>
</dbReference>
<organism evidence="4 5">
    <name type="scientific">Bradyrhizobium ontarionense</name>
    <dbReference type="NCBI Taxonomy" id="2898149"/>
    <lineage>
        <taxon>Bacteria</taxon>
        <taxon>Pseudomonadati</taxon>
        <taxon>Pseudomonadota</taxon>
        <taxon>Alphaproteobacteria</taxon>
        <taxon>Hyphomicrobiales</taxon>
        <taxon>Nitrobacteraceae</taxon>
        <taxon>Bradyrhizobium</taxon>
    </lineage>
</organism>
<dbReference type="Proteomes" id="UP001431010">
    <property type="component" value="Chromosome"/>
</dbReference>
<evidence type="ECO:0000259" key="3">
    <source>
        <dbReference type="Pfam" id="PF13439"/>
    </source>
</evidence>
<accession>A0ABY3R3Z0</accession>
<dbReference type="PANTHER" id="PTHR46401">
    <property type="entry name" value="GLYCOSYLTRANSFERASE WBBK-RELATED"/>
    <property type="match status" value="1"/>
</dbReference>
<dbReference type="Pfam" id="PF13439">
    <property type="entry name" value="Glyco_transf_4"/>
    <property type="match status" value="1"/>
</dbReference>
<dbReference type="Gene3D" id="3.40.50.2000">
    <property type="entry name" value="Glycogen Phosphorylase B"/>
    <property type="match status" value="1"/>
</dbReference>
<keyword evidence="1 4" id="KW-0808">Transferase</keyword>
<reference evidence="4" key="1">
    <citation type="journal article" date="2024" name="Antonie Van Leeuwenhoek">
        <title>Bradyrhizobium ontarionense sp. nov., a novel bacterial symbiont isolated from Aeschynomene indica (Indian jointvetch), harbours photosynthesis, nitrogen fixation and nitrous oxide (N2O) reductase genes.</title>
        <authorList>
            <person name="Bromfield E.S.P."/>
            <person name="Cloutier S."/>
        </authorList>
    </citation>
    <scope>NUCLEOTIDE SEQUENCE</scope>
    <source>
        <strain evidence="4">A19</strain>
    </source>
</reference>
<evidence type="ECO:0000313" key="4">
    <source>
        <dbReference type="EMBL" id="UFZ01834.1"/>
    </source>
</evidence>
<dbReference type="EMBL" id="CP088156">
    <property type="protein sequence ID" value="UFZ01834.1"/>
    <property type="molecule type" value="Genomic_DNA"/>
</dbReference>
<dbReference type="EC" id="2.4.-.-" evidence="4"/>
<sequence>MPHPKRILLIGNYEADRQYSMLRYADWLVGALRTTGWHADLLAPAPHLSRPAMRSRTARKWLGFIDKFVLFPLRLRRLAARYDLIHVCDHSNAPYVFALSGHRVSLTCHDLIPIKVLAGEVRGQRLSGTNAWLQRMIRVSLRHVPNLVFVSDATRADFVRLIGPVTGGDGVIANPVIGFGTMTPARARQLIDAAGVPADRPFLLHIGSNLWYKNRPGALQLFDLLRQTHIAGLRDALMVSVGPPLPDSMQAAPEGLIVISEADNGLIEALYTQAEALLFPSLDEGFGWPIIEAQACGCPVITSDREPMRSIAGPAALLIDPGRLDQAAQLIAERWDWLTAQKQAARDHARQFSERAAAARYSDFLTELAGRAAPAGSLQ</sequence>
<name>A0ABY3R3Z0_9BRAD</name>